<dbReference type="EMBL" id="JALBCA010000006">
    <property type="protein sequence ID" value="KAI2392505.1"/>
    <property type="molecule type" value="Genomic_DNA"/>
</dbReference>
<sequence length="197" mass="21755">MTLKRKASFTTITSPRTISTYNASIPPISCQLGNTITIDETPRHLHSRTRKRFKPDRPDEQSIYDKTLRWLFSAQNGSRRQEQTSISSENEISLDDAPPSSVPDPGQQTLRRFFQPRRSCSSGFSDVLSNNSSAQSCPSETSLVNLTTAQVEPNMCATSSHCMDVDMDISMEMDSGSDSTIPMPGGGKKWVGGLGWM</sequence>
<reference evidence="1" key="1">
    <citation type="journal article" date="2022" name="bioRxiv">
        <title>Population genetic analysis of Ophidiomyces ophidiicola, the causative agent of snake fungal disease, indicates recent introductions to the USA.</title>
        <authorList>
            <person name="Ladner J.T."/>
            <person name="Palmer J.M."/>
            <person name="Ettinger C.L."/>
            <person name="Stajich J.E."/>
            <person name="Farrell T.M."/>
            <person name="Glorioso B.M."/>
            <person name="Lawson B."/>
            <person name="Price S.J."/>
            <person name="Stengle A.G."/>
            <person name="Grear D.A."/>
            <person name="Lorch J.M."/>
        </authorList>
    </citation>
    <scope>NUCLEOTIDE SEQUENCE</scope>
    <source>
        <strain evidence="1">NWHC 24266-5</strain>
    </source>
</reference>
<gene>
    <name evidence="1" type="ORF">LOY88_000566</name>
</gene>
<name>A0ACB8V545_9EURO</name>
<comment type="caution">
    <text evidence="1">The sequence shown here is derived from an EMBL/GenBank/DDBJ whole genome shotgun (WGS) entry which is preliminary data.</text>
</comment>
<evidence type="ECO:0000313" key="1">
    <source>
        <dbReference type="EMBL" id="KAI2392505.1"/>
    </source>
</evidence>
<proteinExistence type="predicted"/>
<organism evidence="1">
    <name type="scientific">Ophidiomyces ophidiicola</name>
    <dbReference type="NCBI Taxonomy" id="1387563"/>
    <lineage>
        <taxon>Eukaryota</taxon>
        <taxon>Fungi</taxon>
        <taxon>Dikarya</taxon>
        <taxon>Ascomycota</taxon>
        <taxon>Pezizomycotina</taxon>
        <taxon>Eurotiomycetes</taxon>
        <taxon>Eurotiomycetidae</taxon>
        <taxon>Onygenales</taxon>
        <taxon>Onygenaceae</taxon>
        <taxon>Ophidiomyces</taxon>
    </lineage>
</organism>
<accession>A0ACB8V545</accession>
<protein>
    <submittedName>
        <fullName evidence="1">Uncharacterized protein</fullName>
    </submittedName>
</protein>